<evidence type="ECO:0000313" key="13">
    <source>
        <dbReference type="Proteomes" id="UP001153555"/>
    </source>
</evidence>
<dbReference type="SUPFAM" id="SSF52743">
    <property type="entry name" value="Subtilisin-like"/>
    <property type="match status" value="1"/>
</dbReference>
<keyword evidence="4" id="KW-0378">Hydrolase</keyword>
<dbReference type="Pfam" id="PF00082">
    <property type="entry name" value="Peptidase_S8"/>
    <property type="match status" value="1"/>
</dbReference>
<keyword evidence="7" id="KW-0812">Transmembrane</keyword>
<dbReference type="CDD" id="cd02120">
    <property type="entry name" value="PA_subtilisin_like"/>
    <property type="match status" value="1"/>
</dbReference>
<dbReference type="Gene3D" id="2.60.40.2310">
    <property type="match status" value="1"/>
</dbReference>
<evidence type="ECO:0000256" key="3">
    <source>
        <dbReference type="ARBA" id="ARBA00022729"/>
    </source>
</evidence>
<comment type="similarity">
    <text evidence="1">Belongs to the peptidase S8 family.</text>
</comment>
<evidence type="ECO:0000259" key="9">
    <source>
        <dbReference type="Pfam" id="PF02225"/>
    </source>
</evidence>
<dbReference type="Proteomes" id="UP001153555">
    <property type="component" value="Unassembled WGS sequence"/>
</dbReference>
<feature type="non-terminal residue" evidence="12">
    <location>
        <position position="1"/>
    </location>
</feature>
<evidence type="ECO:0000256" key="2">
    <source>
        <dbReference type="ARBA" id="ARBA00022670"/>
    </source>
</evidence>
<dbReference type="InterPro" id="IPR036852">
    <property type="entry name" value="Peptidase_S8/S53_dom_sf"/>
</dbReference>
<dbReference type="EMBL" id="CACSLK010016728">
    <property type="protein sequence ID" value="CAA0817765.1"/>
    <property type="molecule type" value="Genomic_DNA"/>
</dbReference>
<dbReference type="Pfam" id="PF02225">
    <property type="entry name" value="PA"/>
    <property type="match status" value="1"/>
</dbReference>
<feature type="transmembrane region" description="Helical" evidence="7">
    <location>
        <begin position="124"/>
        <end position="142"/>
    </location>
</feature>
<keyword evidence="5" id="KW-0720">Serine protease</keyword>
<dbReference type="InterPro" id="IPR041469">
    <property type="entry name" value="Subtilisin-like_FN3"/>
</dbReference>
<keyword evidence="7" id="KW-1133">Transmembrane helix</keyword>
<dbReference type="PANTHER" id="PTHR10795">
    <property type="entry name" value="PROPROTEIN CONVERTASE SUBTILISIN/KEXIN"/>
    <property type="match status" value="1"/>
</dbReference>
<dbReference type="PROSITE" id="PS00138">
    <property type="entry name" value="SUBTILASE_SER"/>
    <property type="match status" value="1"/>
</dbReference>
<dbReference type="Pfam" id="PF17766">
    <property type="entry name" value="fn3_6"/>
    <property type="match status" value="1"/>
</dbReference>
<feature type="domain" description="Reverse transcriptase zinc-binding" evidence="10">
    <location>
        <begin position="4"/>
        <end position="58"/>
    </location>
</feature>
<dbReference type="GO" id="GO:0004252">
    <property type="term" value="F:serine-type endopeptidase activity"/>
    <property type="evidence" value="ECO:0007669"/>
    <property type="project" value="InterPro"/>
</dbReference>
<feature type="domain" description="PA" evidence="9">
    <location>
        <begin position="348"/>
        <end position="412"/>
    </location>
</feature>
<dbReference type="InterPro" id="IPR045051">
    <property type="entry name" value="SBT"/>
</dbReference>
<organism evidence="12 13">
    <name type="scientific">Striga hermonthica</name>
    <name type="common">Purple witchweed</name>
    <name type="synonym">Buchnera hermonthica</name>
    <dbReference type="NCBI Taxonomy" id="68872"/>
    <lineage>
        <taxon>Eukaryota</taxon>
        <taxon>Viridiplantae</taxon>
        <taxon>Streptophyta</taxon>
        <taxon>Embryophyta</taxon>
        <taxon>Tracheophyta</taxon>
        <taxon>Spermatophyta</taxon>
        <taxon>Magnoliopsida</taxon>
        <taxon>eudicotyledons</taxon>
        <taxon>Gunneridae</taxon>
        <taxon>Pentapetalae</taxon>
        <taxon>asterids</taxon>
        <taxon>lamiids</taxon>
        <taxon>Lamiales</taxon>
        <taxon>Orobanchaceae</taxon>
        <taxon>Buchnereae</taxon>
        <taxon>Striga</taxon>
    </lineage>
</organism>
<gene>
    <name evidence="12" type="ORF">SHERM_17155</name>
</gene>
<reference evidence="12" key="1">
    <citation type="submission" date="2019-12" db="EMBL/GenBank/DDBJ databases">
        <authorList>
            <person name="Scholes J."/>
        </authorList>
    </citation>
    <scope>NUCLEOTIDE SEQUENCE</scope>
</reference>
<evidence type="ECO:0000256" key="6">
    <source>
        <dbReference type="SAM" id="MobiDB-lite"/>
    </source>
</evidence>
<keyword evidence="13" id="KW-1185">Reference proteome</keyword>
<dbReference type="AlphaFoldDB" id="A0A9N7R992"/>
<evidence type="ECO:0000256" key="1">
    <source>
        <dbReference type="ARBA" id="ARBA00011073"/>
    </source>
</evidence>
<dbReference type="Gene3D" id="3.50.30.30">
    <property type="match status" value="1"/>
</dbReference>
<name>A0A9N7R992_STRHE</name>
<keyword evidence="7" id="KW-0472">Membrane</keyword>
<accession>A0A9N7R992</accession>
<protein>
    <submittedName>
        <fullName evidence="12">Subtilase family protein</fullName>
    </submittedName>
</protein>
<dbReference type="GO" id="GO:0006508">
    <property type="term" value="P:proteolysis"/>
    <property type="evidence" value="ECO:0007669"/>
    <property type="project" value="UniProtKB-KW"/>
</dbReference>
<evidence type="ECO:0000256" key="4">
    <source>
        <dbReference type="ARBA" id="ARBA00022801"/>
    </source>
</evidence>
<comment type="caution">
    <text evidence="12">The sequence shown here is derived from an EMBL/GenBank/DDBJ whole genome shotgun (WGS) entry which is preliminary data.</text>
</comment>
<dbReference type="Gene3D" id="3.40.50.200">
    <property type="entry name" value="Peptidase S8/S53 domain"/>
    <property type="match status" value="1"/>
</dbReference>
<dbReference type="InterPro" id="IPR003137">
    <property type="entry name" value="PA_domain"/>
</dbReference>
<keyword evidence="2" id="KW-0645">Protease</keyword>
<evidence type="ECO:0000313" key="12">
    <source>
        <dbReference type="EMBL" id="CAA0817765.1"/>
    </source>
</evidence>
<dbReference type="InterPro" id="IPR026960">
    <property type="entry name" value="RVT-Znf"/>
</dbReference>
<dbReference type="InterPro" id="IPR023828">
    <property type="entry name" value="Peptidase_S8_Ser-AS"/>
</dbReference>
<evidence type="ECO:0000259" key="10">
    <source>
        <dbReference type="Pfam" id="PF13966"/>
    </source>
</evidence>
<evidence type="ECO:0000256" key="5">
    <source>
        <dbReference type="ARBA" id="ARBA00022825"/>
    </source>
</evidence>
<evidence type="ECO:0000259" key="11">
    <source>
        <dbReference type="Pfam" id="PF17766"/>
    </source>
</evidence>
<dbReference type="OrthoDB" id="904946at2759"/>
<evidence type="ECO:0000256" key="7">
    <source>
        <dbReference type="SAM" id="Phobius"/>
    </source>
</evidence>
<proteinExistence type="inferred from homology"/>
<keyword evidence="3" id="KW-0732">Signal</keyword>
<dbReference type="Pfam" id="PF13966">
    <property type="entry name" value="zf-RVT"/>
    <property type="match status" value="1"/>
</dbReference>
<dbReference type="InterPro" id="IPR000209">
    <property type="entry name" value="Peptidase_S8/S53_dom"/>
</dbReference>
<feature type="domain" description="Subtilisin-like protease fibronectin type-III" evidence="11">
    <location>
        <begin position="603"/>
        <end position="704"/>
    </location>
</feature>
<evidence type="ECO:0000259" key="8">
    <source>
        <dbReference type="Pfam" id="PF00082"/>
    </source>
</evidence>
<feature type="region of interest" description="Disordered" evidence="6">
    <location>
        <begin position="201"/>
        <end position="228"/>
    </location>
</feature>
<sequence length="707" mass="79045">IKGKIKHFMWKCYSGILPVSCNLKSKGIQLDEICKTCGEAPETIEHLFFHCSKSMQIWTLAPVTWEGLQEDTQNFRGWWNKLCTMKASRMSDSRIEMTAHILWWIWKDRNWWVFQQLKRSAKEVVLLITLLNFILHLSYLNYSDSIFLSLILRFSLHNTHTHTSRPIVRCRATMDAAKSPPSYSLRSKKEPYLPTLQSDLKSRRASKADPNPLGVKTSGKPTDPSRRLRNRCTVSKKSRRRTWSFGYADPIHLKRLGMWLNLMIRKSYFNILNTNKLKSRKTTWIGIFVKGSRFPVAIPFATSWDNDVVLVKVSPRKHNVLAMFFVEITSAIFVCLFYRQCLPGSLSPKKAAGKIVLCFSGNGSRAGKGAEVKRARGAGLILADSETYGSLFLAEAHLLPATSVTYKDALKIYEYIQSTKNPTARIVPAKTRIPAKPAPFMTAFTSRGPNPIFPYILKPDITAPGLNILAAWSEVSGPTYFVDDHRFVKYNILSGTSMSTPHVAGALALLKAIHPDWSSAALRSALMTTADLIDNEGNPITDAYGKPADPFQYGSGHFNPTKAADPGLIYNASYTDYLLFLCSIGVHNLSFTKCPKNPPHPFNLNYPSLAIPNLNGTVTVVRTVTNVGCRGPGVYIASIQPPPGIFVKIRPSILNFSRAGEKKSFTITIKTEGGFTGTIEKGEYSFGWYKWSGDIHVVQSPMAVSIL</sequence>
<feature type="domain" description="Peptidase S8/S53" evidence="8">
    <location>
        <begin position="417"/>
        <end position="556"/>
    </location>
</feature>